<dbReference type="Pfam" id="PF04773">
    <property type="entry name" value="FecR"/>
    <property type="match status" value="1"/>
</dbReference>
<keyword evidence="4" id="KW-1185">Reference proteome</keyword>
<name>A0ABW3F7B3_9PROT</name>
<dbReference type="RefSeq" id="WP_379057165.1">
    <property type="nucleotide sequence ID" value="NZ_JBHTKB010000001.1"/>
</dbReference>
<reference evidence="4" key="1">
    <citation type="journal article" date="2019" name="Int. J. Syst. Evol. Microbiol.">
        <title>The Global Catalogue of Microorganisms (GCM) 10K type strain sequencing project: providing services to taxonomists for standard genome sequencing and annotation.</title>
        <authorList>
            <consortium name="The Broad Institute Genomics Platform"/>
            <consortium name="The Broad Institute Genome Sequencing Center for Infectious Disease"/>
            <person name="Wu L."/>
            <person name="Ma J."/>
        </authorList>
    </citation>
    <scope>NUCLEOTIDE SEQUENCE [LARGE SCALE GENOMIC DNA]</scope>
    <source>
        <strain evidence="4">CCUG 58412</strain>
    </source>
</reference>
<dbReference type="InterPro" id="IPR032623">
    <property type="entry name" value="FecR_N"/>
</dbReference>
<proteinExistence type="predicted"/>
<evidence type="ECO:0000259" key="2">
    <source>
        <dbReference type="Pfam" id="PF16220"/>
    </source>
</evidence>
<dbReference type="Gene3D" id="2.60.120.1440">
    <property type="match status" value="1"/>
</dbReference>
<feature type="domain" description="FecR N-terminal" evidence="2">
    <location>
        <begin position="2"/>
        <end position="39"/>
    </location>
</feature>
<dbReference type="Pfam" id="PF16220">
    <property type="entry name" value="DUF4880"/>
    <property type="match status" value="1"/>
</dbReference>
<dbReference type="InterPro" id="IPR012373">
    <property type="entry name" value="Ferrdict_sens_TM"/>
</dbReference>
<dbReference type="PANTHER" id="PTHR30273">
    <property type="entry name" value="PERIPLASMIC SIGNAL SENSOR AND SIGMA FACTOR ACTIVATOR FECR-RELATED"/>
    <property type="match status" value="1"/>
</dbReference>
<dbReference type="PANTHER" id="PTHR30273:SF2">
    <property type="entry name" value="PROTEIN FECR"/>
    <property type="match status" value="1"/>
</dbReference>
<sequence>MAWSVKLSSGTASAQDQQDFEQWRASDTMHESAWQALHALEQTLNAVPASSKSLLTQSIALADQQSQRATKRQGRFKQLGIGAIALFTLAVLVNQFAPWQQQAHFATPLGQQAGYTLSDGTRLTLNTNTSVDIHYALLKREIVLNAGEIYVETGHDSQALLGRRAFWVKTRQASLQAIGTRFSVYQQETGTRLHVSEGIVAMHTQSHPPVRAYAHESYRMQDANTPPQKEALSEQDPTAWLEGIIVAKQMRLDALLAELLRYQALPVTYDREVAKLTVSGVFQLNRADPAEHALQTIAQTLPIRISRRHDQIVIRKK</sequence>
<evidence type="ECO:0000313" key="3">
    <source>
        <dbReference type="EMBL" id="MFD0912815.1"/>
    </source>
</evidence>
<organism evidence="3 4">
    <name type="scientific">Methylophilus luteus</name>
    <dbReference type="NCBI Taxonomy" id="640108"/>
    <lineage>
        <taxon>Bacteria</taxon>
        <taxon>Pseudomonadati</taxon>
        <taxon>Pseudomonadota</taxon>
        <taxon>Betaproteobacteria</taxon>
        <taxon>Nitrosomonadales</taxon>
        <taxon>Methylophilaceae</taxon>
        <taxon>Methylophilus</taxon>
    </lineage>
</organism>
<dbReference type="PIRSF" id="PIRSF018266">
    <property type="entry name" value="FecR"/>
    <property type="match status" value="1"/>
</dbReference>
<accession>A0ABW3F7B3</accession>
<dbReference type="Gene3D" id="3.55.50.30">
    <property type="match status" value="1"/>
</dbReference>
<comment type="caution">
    <text evidence="3">The sequence shown here is derived from an EMBL/GenBank/DDBJ whole genome shotgun (WGS) entry which is preliminary data.</text>
</comment>
<dbReference type="Proteomes" id="UP001597128">
    <property type="component" value="Unassembled WGS sequence"/>
</dbReference>
<gene>
    <name evidence="3" type="ORF">ACFQ1Z_04585</name>
</gene>
<feature type="domain" description="FecR protein" evidence="1">
    <location>
        <begin position="106"/>
        <end position="200"/>
    </location>
</feature>
<dbReference type="EMBL" id="JBHTKB010000001">
    <property type="protein sequence ID" value="MFD0912815.1"/>
    <property type="molecule type" value="Genomic_DNA"/>
</dbReference>
<evidence type="ECO:0000259" key="1">
    <source>
        <dbReference type="Pfam" id="PF04773"/>
    </source>
</evidence>
<dbReference type="InterPro" id="IPR006860">
    <property type="entry name" value="FecR"/>
</dbReference>
<evidence type="ECO:0000313" key="4">
    <source>
        <dbReference type="Proteomes" id="UP001597128"/>
    </source>
</evidence>
<protein>
    <submittedName>
        <fullName evidence="3">FecR family protein</fullName>
    </submittedName>
</protein>